<comment type="subcellular location">
    <subcellularLocation>
        <location evidence="1">Cell membrane</location>
        <topology evidence="1">Multi-pass membrane protein</topology>
    </subcellularLocation>
</comment>
<dbReference type="Pfam" id="PF01554">
    <property type="entry name" value="MatE"/>
    <property type="match status" value="2"/>
</dbReference>
<dbReference type="GO" id="GO:0006811">
    <property type="term" value="P:monoatomic ion transport"/>
    <property type="evidence" value="ECO:0007669"/>
    <property type="project" value="UniProtKB-KW"/>
</dbReference>
<dbReference type="InterPro" id="IPR050222">
    <property type="entry name" value="MATE_MdtK"/>
</dbReference>
<feature type="transmembrane region" description="Helical" evidence="10">
    <location>
        <begin position="237"/>
        <end position="266"/>
    </location>
</feature>
<dbReference type="GO" id="GO:0042910">
    <property type="term" value="F:xenobiotic transmembrane transporter activity"/>
    <property type="evidence" value="ECO:0007669"/>
    <property type="project" value="InterPro"/>
</dbReference>
<feature type="transmembrane region" description="Helical" evidence="10">
    <location>
        <begin position="60"/>
        <end position="83"/>
    </location>
</feature>
<accession>A0A0T5XFB6</accession>
<evidence type="ECO:0000313" key="12">
    <source>
        <dbReference type="Proteomes" id="UP000005273"/>
    </source>
</evidence>
<dbReference type="InterPro" id="IPR002528">
    <property type="entry name" value="MATE_fam"/>
</dbReference>
<evidence type="ECO:0000256" key="1">
    <source>
        <dbReference type="ARBA" id="ARBA00004651"/>
    </source>
</evidence>
<name>A0A0T5XFB6_9BACT</name>
<dbReference type="GO" id="GO:0005886">
    <property type="term" value="C:plasma membrane"/>
    <property type="evidence" value="ECO:0007669"/>
    <property type="project" value="UniProtKB-SubCell"/>
</dbReference>
<keyword evidence="5 10" id="KW-0812">Transmembrane</keyword>
<dbReference type="EMBL" id="ACJX03000001">
    <property type="protein sequence ID" value="KRT36421.1"/>
    <property type="molecule type" value="Genomic_DNA"/>
</dbReference>
<sequence>MQIRKPTNVDMGSDSVSRVLTRLAIPSMITMFAHTIFHIVDTMFIAWLGTVPLAGMSLMMPVIFVVYALMSGCTIGATTLISKNLGMGRLYRSRYLANAALSLVFLISLFPCLLLIPSIKEHFFSFLGASPEALVHINRYLFWQVWSFPVASWSLLLDAVYRSQGNATMPMYALLIGNAVNIALDPLLIFTFDMGIGGAALATLVGRILTFAYSFLKLRHYSDIYPKLILTRNTIPTWRSIVVIGLPLSLSQISFSVGAALLNKIFAQYGEAAISGWALGNRIEDIAFLLVFGLNAALVPFVAYNLGKGEIERVKEGLAFACKWAFILMCSVGVLLYAFPSMFLAVFKPEGLTLSYSVASIRASTTAYPLIALTIIIGGLFLGAGYTQYNFYAQIIRNILVRYPAALLLNAMFGIDGVWWCQPVSSVVAFFVSLYFLKKLKPAILDVREQFT</sequence>
<keyword evidence="3" id="KW-0050">Antiport</keyword>
<evidence type="ECO:0000256" key="10">
    <source>
        <dbReference type="SAM" id="Phobius"/>
    </source>
</evidence>
<evidence type="ECO:0000256" key="5">
    <source>
        <dbReference type="ARBA" id="ARBA00022692"/>
    </source>
</evidence>
<feature type="transmembrane region" description="Helical" evidence="10">
    <location>
        <begin position="286"/>
        <end position="304"/>
    </location>
</feature>
<evidence type="ECO:0000256" key="6">
    <source>
        <dbReference type="ARBA" id="ARBA00022989"/>
    </source>
</evidence>
<dbReference type="InterPro" id="IPR048279">
    <property type="entry name" value="MdtK-like"/>
</dbReference>
<keyword evidence="4" id="KW-1003">Cell membrane</keyword>
<dbReference type="CDD" id="cd13144">
    <property type="entry name" value="MATE_like_4"/>
    <property type="match status" value="1"/>
</dbReference>
<dbReference type="PANTHER" id="PTHR43298:SF2">
    <property type="entry name" value="FMN_FAD EXPORTER YEEO-RELATED"/>
    <property type="match status" value="1"/>
</dbReference>
<dbReference type="eggNOG" id="COG0534">
    <property type="taxonomic scope" value="Bacteria"/>
</dbReference>
<feature type="transmembrane region" description="Helical" evidence="10">
    <location>
        <begin position="367"/>
        <end position="386"/>
    </location>
</feature>
<protein>
    <recommendedName>
        <fullName evidence="9">Multidrug-efflux transporter</fullName>
    </recommendedName>
</protein>
<evidence type="ECO:0000256" key="3">
    <source>
        <dbReference type="ARBA" id="ARBA00022449"/>
    </source>
</evidence>
<feature type="transmembrane region" description="Helical" evidence="10">
    <location>
        <begin position="196"/>
        <end position="216"/>
    </location>
</feature>
<keyword evidence="7" id="KW-0406">Ion transport</keyword>
<feature type="transmembrane region" description="Helical" evidence="10">
    <location>
        <begin position="172"/>
        <end position="190"/>
    </location>
</feature>
<dbReference type="PANTHER" id="PTHR43298">
    <property type="entry name" value="MULTIDRUG RESISTANCE PROTEIN NORM-RELATED"/>
    <property type="match status" value="1"/>
</dbReference>
<evidence type="ECO:0000313" key="11">
    <source>
        <dbReference type="EMBL" id="KRT36421.1"/>
    </source>
</evidence>
<organism evidence="11 12">
    <name type="scientific">Acetomicrobium hydrogeniformans ATCC BAA-1850</name>
    <dbReference type="NCBI Taxonomy" id="592015"/>
    <lineage>
        <taxon>Bacteria</taxon>
        <taxon>Thermotogati</taxon>
        <taxon>Synergistota</taxon>
        <taxon>Synergistia</taxon>
        <taxon>Synergistales</taxon>
        <taxon>Acetomicrobiaceae</taxon>
        <taxon>Acetomicrobium</taxon>
    </lineage>
</organism>
<keyword evidence="2" id="KW-0813">Transport</keyword>
<dbReference type="STRING" id="592015.HMPREF1705_03705"/>
<evidence type="ECO:0000256" key="4">
    <source>
        <dbReference type="ARBA" id="ARBA00022475"/>
    </source>
</evidence>
<feature type="transmembrane region" description="Helical" evidence="10">
    <location>
        <begin position="95"/>
        <end position="120"/>
    </location>
</feature>
<comment type="caution">
    <text evidence="11">The sequence shown here is derived from an EMBL/GenBank/DDBJ whole genome shotgun (WGS) entry which is preliminary data.</text>
</comment>
<keyword evidence="8 10" id="KW-0472">Membrane</keyword>
<feature type="transmembrane region" description="Helical" evidence="10">
    <location>
        <begin position="20"/>
        <end position="40"/>
    </location>
</feature>
<evidence type="ECO:0000256" key="2">
    <source>
        <dbReference type="ARBA" id="ARBA00022448"/>
    </source>
</evidence>
<dbReference type="AlphaFoldDB" id="A0A0T5XFB6"/>
<feature type="transmembrane region" description="Helical" evidence="10">
    <location>
        <begin position="140"/>
        <end position="160"/>
    </location>
</feature>
<feature type="transmembrane region" description="Helical" evidence="10">
    <location>
        <begin position="407"/>
        <end position="437"/>
    </location>
</feature>
<evidence type="ECO:0000256" key="9">
    <source>
        <dbReference type="ARBA" id="ARBA00031636"/>
    </source>
</evidence>
<evidence type="ECO:0000256" key="7">
    <source>
        <dbReference type="ARBA" id="ARBA00023065"/>
    </source>
</evidence>
<dbReference type="PIRSF" id="PIRSF006603">
    <property type="entry name" value="DinF"/>
    <property type="match status" value="1"/>
</dbReference>
<evidence type="ECO:0000256" key="8">
    <source>
        <dbReference type="ARBA" id="ARBA00023136"/>
    </source>
</evidence>
<keyword evidence="12" id="KW-1185">Reference proteome</keyword>
<feature type="transmembrane region" description="Helical" evidence="10">
    <location>
        <begin position="324"/>
        <end position="347"/>
    </location>
</feature>
<gene>
    <name evidence="11" type="ORF">HMPREF1705_03705</name>
</gene>
<dbReference type="RefSeq" id="WP_009200891.1">
    <property type="nucleotide sequence ID" value="NZ_ACJX03000001.1"/>
</dbReference>
<reference evidence="12" key="1">
    <citation type="submission" date="2012-09" db="EMBL/GenBank/DDBJ databases">
        <authorList>
            <person name="Weinstock G."/>
            <person name="Sodergren E."/>
            <person name="Clifton S."/>
            <person name="Fulton L."/>
            <person name="Fulton B."/>
            <person name="Courtney L."/>
            <person name="Fronick C."/>
            <person name="Harrison M."/>
            <person name="Strong C."/>
            <person name="Farmer C."/>
            <person name="Delehaunty K."/>
            <person name="Markovic C."/>
            <person name="Hall O."/>
            <person name="Minx P."/>
            <person name="Tomlinson C."/>
            <person name="Mitreva M."/>
            <person name="Nelson J."/>
            <person name="Hou S."/>
            <person name="Wollam A."/>
            <person name="Pepin K.H."/>
            <person name="Johnson M."/>
            <person name="Bhonagiri V."/>
            <person name="Nash W.E."/>
            <person name="Suruliraj S."/>
            <person name="Warren W."/>
            <person name="Chinwalla A."/>
            <person name="Mardis E.R."/>
            <person name="Wilson R.K."/>
        </authorList>
    </citation>
    <scope>NUCLEOTIDE SEQUENCE [LARGE SCALE GENOMIC DNA]</scope>
    <source>
        <strain evidence="12">OS1</strain>
    </source>
</reference>
<dbReference type="Proteomes" id="UP000005273">
    <property type="component" value="Unassembled WGS sequence"/>
</dbReference>
<keyword evidence="6 10" id="KW-1133">Transmembrane helix</keyword>
<dbReference type="OrthoDB" id="9811110at2"/>
<dbReference type="GO" id="GO:0015297">
    <property type="term" value="F:antiporter activity"/>
    <property type="evidence" value="ECO:0007669"/>
    <property type="project" value="UniProtKB-KW"/>
</dbReference>
<proteinExistence type="predicted"/>
<dbReference type="NCBIfam" id="TIGR00797">
    <property type="entry name" value="matE"/>
    <property type="match status" value="1"/>
</dbReference>